<keyword evidence="1" id="KW-1133">Transmembrane helix</keyword>
<keyword evidence="1" id="KW-0812">Transmembrane</keyword>
<dbReference type="Proteomes" id="UP000483261">
    <property type="component" value="Unassembled WGS sequence"/>
</dbReference>
<feature type="transmembrane region" description="Helical" evidence="1">
    <location>
        <begin position="126"/>
        <end position="149"/>
    </location>
</feature>
<proteinExistence type="predicted"/>
<feature type="transmembrane region" description="Helical" evidence="1">
    <location>
        <begin position="20"/>
        <end position="40"/>
    </location>
</feature>
<reference evidence="2 3" key="1">
    <citation type="submission" date="2020-02" db="EMBL/GenBank/DDBJ databases">
        <title>Whole-genome analyses of novel actinobacteria.</title>
        <authorList>
            <person name="Sahin N."/>
        </authorList>
    </citation>
    <scope>NUCLEOTIDE SEQUENCE [LARGE SCALE GENOMIC DNA]</scope>
    <source>
        <strain evidence="2 3">KC13</strain>
    </source>
</reference>
<feature type="transmembrane region" description="Helical" evidence="1">
    <location>
        <begin position="101"/>
        <end position="120"/>
    </location>
</feature>
<dbReference type="AlphaFoldDB" id="A0A6M1QQ85"/>
<organism evidence="2 3">
    <name type="scientific">Nocardioides turkmenicus</name>
    <dbReference type="NCBI Taxonomy" id="2711220"/>
    <lineage>
        <taxon>Bacteria</taxon>
        <taxon>Bacillati</taxon>
        <taxon>Actinomycetota</taxon>
        <taxon>Actinomycetes</taxon>
        <taxon>Propionibacteriales</taxon>
        <taxon>Nocardioidaceae</taxon>
        <taxon>Nocardioides</taxon>
    </lineage>
</organism>
<protein>
    <submittedName>
        <fullName evidence="2">Uncharacterized protein</fullName>
    </submittedName>
</protein>
<comment type="caution">
    <text evidence="2">The sequence shown here is derived from an EMBL/GenBank/DDBJ whole genome shotgun (WGS) entry which is preliminary data.</text>
</comment>
<gene>
    <name evidence="2" type="ORF">G5C66_04090</name>
</gene>
<dbReference type="RefSeq" id="WP_165109693.1">
    <property type="nucleotide sequence ID" value="NZ_JAALAA010000003.1"/>
</dbReference>
<name>A0A6M1QQ85_9ACTN</name>
<dbReference type="EMBL" id="JAALAA010000003">
    <property type="protein sequence ID" value="NGN91915.1"/>
    <property type="molecule type" value="Genomic_DNA"/>
</dbReference>
<sequence>MVRDEDLGSPWKPAARRVGWTLLGLVNLLFGLALCVGSLAADAGEVGPYLIGFTCGVMFVLLSICVQLMKGVRIGNRSAHRRIRRLDGGGIEIRLRRGPGICGELMLVCFVGMLCQFAGLSFRSGMVVIGVLCTAAAAFFAVVVVDHALTMTIAGRWC</sequence>
<keyword evidence="3" id="KW-1185">Reference proteome</keyword>
<evidence type="ECO:0000313" key="3">
    <source>
        <dbReference type="Proteomes" id="UP000483261"/>
    </source>
</evidence>
<feature type="transmembrane region" description="Helical" evidence="1">
    <location>
        <begin position="46"/>
        <end position="69"/>
    </location>
</feature>
<evidence type="ECO:0000313" key="2">
    <source>
        <dbReference type="EMBL" id="NGN91915.1"/>
    </source>
</evidence>
<accession>A0A6M1QQ85</accession>
<keyword evidence="1" id="KW-0472">Membrane</keyword>
<evidence type="ECO:0000256" key="1">
    <source>
        <dbReference type="SAM" id="Phobius"/>
    </source>
</evidence>